<protein>
    <recommendedName>
        <fullName evidence="1">HD domain-containing protein</fullName>
    </recommendedName>
</protein>
<gene>
    <name evidence="2" type="ORF">SAMN05216352_105288</name>
</gene>
<dbReference type="Gene3D" id="1.20.58.1910">
    <property type="match status" value="1"/>
</dbReference>
<dbReference type="SMART" id="SM00471">
    <property type="entry name" value="HDc"/>
    <property type="match status" value="1"/>
</dbReference>
<dbReference type="STRING" id="930129.SAMN05216352_105288"/>
<dbReference type="Proteomes" id="UP000199017">
    <property type="component" value="Unassembled WGS sequence"/>
</dbReference>
<dbReference type="EMBL" id="FNDU01000005">
    <property type="protein sequence ID" value="SDI20896.1"/>
    <property type="molecule type" value="Genomic_DNA"/>
</dbReference>
<dbReference type="PANTHER" id="PTHR33594:SF1">
    <property type="entry name" value="HD_PDEASE DOMAIN-CONTAINING PROTEIN"/>
    <property type="match status" value="1"/>
</dbReference>
<dbReference type="CDD" id="cd00077">
    <property type="entry name" value="HDc"/>
    <property type="match status" value="1"/>
</dbReference>
<proteinExistence type="predicted"/>
<dbReference type="PROSITE" id="PS51831">
    <property type="entry name" value="HD"/>
    <property type="match status" value="1"/>
</dbReference>
<dbReference type="Pfam" id="PF01966">
    <property type="entry name" value="HD"/>
    <property type="match status" value="1"/>
</dbReference>
<dbReference type="Gene3D" id="1.10.472.50">
    <property type="entry name" value="HD-domain/PDEase-like"/>
    <property type="match status" value="1"/>
</dbReference>
<dbReference type="InterPro" id="IPR006674">
    <property type="entry name" value="HD_domain"/>
</dbReference>
<dbReference type="PANTHER" id="PTHR33594">
    <property type="entry name" value="SUPERFAMILY HYDROLASE, PUTATIVE (AFU_ORTHOLOGUE AFUA_1G03035)-RELATED"/>
    <property type="match status" value="1"/>
</dbReference>
<evidence type="ECO:0000259" key="1">
    <source>
        <dbReference type="PROSITE" id="PS51831"/>
    </source>
</evidence>
<organism evidence="2 3">
    <name type="scientific">Alteribacillus bidgolensis</name>
    <dbReference type="NCBI Taxonomy" id="930129"/>
    <lineage>
        <taxon>Bacteria</taxon>
        <taxon>Bacillati</taxon>
        <taxon>Bacillota</taxon>
        <taxon>Bacilli</taxon>
        <taxon>Bacillales</taxon>
        <taxon>Bacillaceae</taxon>
        <taxon>Alteribacillus</taxon>
    </lineage>
</organism>
<dbReference type="InterPro" id="IPR003607">
    <property type="entry name" value="HD/PDEase_dom"/>
</dbReference>
<evidence type="ECO:0000313" key="3">
    <source>
        <dbReference type="Proteomes" id="UP000199017"/>
    </source>
</evidence>
<dbReference type="OrthoDB" id="9797344at2"/>
<dbReference type="RefSeq" id="WP_091584720.1">
    <property type="nucleotide sequence ID" value="NZ_FNDU01000005.1"/>
</dbReference>
<keyword evidence="3" id="KW-1185">Reference proteome</keyword>
<name>A0A1G8IPM4_9BACI</name>
<evidence type="ECO:0000313" key="2">
    <source>
        <dbReference type="EMBL" id="SDI20896.1"/>
    </source>
</evidence>
<sequence>MTEKQDIIEKAKQKAWEFFKGTDPAHDYWHTHRVAVWAVELAEEEGADVYICELTAWLHDLADKKLNHSEAEAINHVKDWLQTYLEDDKEIEQIIDIIKTMSYGNGDNSSMSTLEGKIVQDADRLDAIGAIGIARAFAYAGAIGEQLHIPASPDQEKRHTAIEHFYDKLLRLKSLMNTNTAIDIANKRQRYMVSYLEQFYSEWEGKL</sequence>
<accession>A0A1G8IPM4</accession>
<reference evidence="2 3" key="1">
    <citation type="submission" date="2016-10" db="EMBL/GenBank/DDBJ databases">
        <authorList>
            <person name="de Groot N.N."/>
        </authorList>
    </citation>
    <scope>NUCLEOTIDE SEQUENCE [LARGE SCALE GENOMIC DNA]</scope>
    <source>
        <strain evidence="3">P4B,CCM 7963,CECT 7998,DSM 25260,IBRC-M 10614,KCTC 13821</strain>
    </source>
</reference>
<dbReference type="SUPFAM" id="SSF109604">
    <property type="entry name" value="HD-domain/PDEase-like"/>
    <property type="match status" value="1"/>
</dbReference>
<feature type="domain" description="HD" evidence="1">
    <location>
        <begin position="27"/>
        <end position="128"/>
    </location>
</feature>
<dbReference type="AlphaFoldDB" id="A0A1G8IPM4"/>